<sequence length="563" mass="63804">MQATKENIFVHELPTTTIPISRHGSLLLSFESRPTSMPKGRGKKNGKKVRKSSPTVTVPPGRLQVAELGPRRALMLPEILVPIIDNAITKIDHTELDDAEWCHTRLLTTQETPRHFMLVCKTWQEIIFSTPTLWSAFFAVIYNEEDSNISHLPSMFDYYLRRSKDVPLTLWISGVYMERNITQLPLLFTNLLERAYAHLHRWEDIHLYLHYFSSHLSSVRRHTPIDLSVNLKGAAMLKSLYLGLTAGFPNFSIANRLALGHCNSLQCLELSSPNFSQPDVEITHIPAYFPNLHTIKLNFLVEENDINLWALLKSSPNVVNLSLDFAPLRYEEGSISRRVVPQISARKLQKLCVSKGSCKQLSIFVDRICPSSLEDLRLSNVTIDAEGLLEMAGFLHRYPITSLHLDITHVEEPLDELALASFFHSLSELNDLHMNSDEYVIPKSLFIAFKSLLVSKQNPGDQVQTPILSQLRNFVLTANPLDMLVNEGPPSVIKDVIMACKERYPADFRVYILPIETGSPDSSNLPLGKEAVQTLLDDLDVRRCVSDTFWVSVGYRSVERIEP</sequence>
<dbReference type="EMBL" id="KQ085884">
    <property type="protein sequence ID" value="KLO19949.1"/>
    <property type="molecule type" value="Genomic_DNA"/>
</dbReference>
<feature type="non-terminal residue" evidence="2">
    <location>
        <position position="563"/>
    </location>
</feature>
<feature type="compositionally biased region" description="Basic residues" evidence="1">
    <location>
        <begin position="40"/>
        <end position="51"/>
    </location>
</feature>
<dbReference type="InParanoid" id="A0A0H2S7N6"/>
<dbReference type="AlphaFoldDB" id="A0A0H2S7N6"/>
<dbReference type="OrthoDB" id="3056337at2759"/>
<dbReference type="InterPro" id="IPR032675">
    <property type="entry name" value="LRR_dom_sf"/>
</dbReference>
<dbReference type="Proteomes" id="UP000053477">
    <property type="component" value="Unassembled WGS sequence"/>
</dbReference>
<gene>
    <name evidence="2" type="ORF">SCHPADRAFT_842994</name>
</gene>
<accession>A0A0H2S7N6</accession>
<feature type="region of interest" description="Disordered" evidence="1">
    <location>
        <begin position="31"/>
        <end position="57"/>
    </location>
</feature>
<dbReference type="Gene3D" id="3.80.10.10">
    <property type="entry name" value="Ribonuclease Inhibitor"/>
    <property type="match status" value="1"/>
</dbReference>
<proteinExistence type="predicted"/>
<evidence type="ECO:0000313" key="3">
    <source>
        <dbReference type="Proteomes" id="UP000053477"/>
    </source>
</evidence>
<keyword evidence="3" id="KW-1185">Reference proteome</keyword>
<organism evidence="2 3">
    <name type="scientific">Schizopora paradoxa</name>
    <dbReference type="NCBI Taxonomy" id="27342"/>
    <lineage>
        <taxon>Eukaryota</taxon>
        <taxon>Fungi</taxon>
        <taxon>Dikarya</taxon>
        <taxon>Basidiomycota</taxon>
        <taxon>Agaricomycotina</taxon>
        <taxon>Agaricomycetes</taxon>
        <taxon>Hymenochaetales</taxon>
        <taxon>Schizoporaceae</taxon>
        <taxon>Schizopora</taxon>
    </lineage>
</organism>
<name>A0A0H2S7N6_9AGAM</name>
<evidence type="ECO:0008006" key="4">
    <source>
        <dbReference type="Google" id="ProtNLM"/>
    </source>
</evidence>
<dbReference type="SUPFAM" id="SSF52047">
    <property type="entry name" value="RNI-like"/>
    <property type="match status" value="1"/>
</dbReference>
<protein>
    <recommendedName>
        <fullName evidence="4">F-box domain-containing protein</fullName>
    </recommendedName>
</protein>
<evidence type="ECO:0000256" key="1">
    <source>
        <dbReference type="SAM" id="MobiDB-lite"/>
    </source>
</evidence>
<evidence type="ECO:0000313" key="2">
    <source>
        <dbReference type="EMBL" id="KLO19949.1"/>
    </source>
</evidence>
<reference evidence="2 3" key="1">
    <citation type="submission" date="2015-04" db="EMBL/GenBank/DDBJ databases">
        <title>Complete genome sequence of Schizopora paradoxa KUC8140, a cosmopolitan wood degrader in East Asia.</title>
        <authorList>
            <consortium name="DOE Joint Genome Institute"/>
            <person name="Min B."/>
            <person name="Park H."/>
            <person name="Jang Y."/>
            <person name="Kim J.-J."/>
            <person name="Kim K.H."/>
            <person name="Pangilinan J."/>
            <person name="Lipzen A."/>
            <person name="Riley R."/>
            <person name="Grigoriev I.V."/>
            <person name="Spatafora J.W."/>
            <person name="Choi I.-G."/>
        </authorList>
    </citation>
    <scope>NUCLEOTIDE SEQUENCE [LARGE SCALE GENOMIC DNA]</scope>
    <source>
        <strain evidence="2 3">KUC8140</strain>
    </source>
</reference>